<dbReference type="EMBL" id="JARBDR010000246">
    <property type="protein sequence ID" value="KAJ8317354.1"/>
    <property type="molecule type" value="Genomic_DNA"/>
</dbReference>
<feature type="signal peptide" evidence="2">
    <location>
        <begin position="1"/>
        <end position="19"/>
    </location>
</feature>
<keyword evidence="2" id="KW-0732">Signal</keyword>
<reference evidence="3 4" key="1">
    <citation type="submission" date="2022-12" db="EMBL/GenBank/DDBJ databases">
        <title>Chromosome-level genome of Tegillarca granosa.</title>
        <authorList>
            <person name="Kim J."/>
        </authorList>
    </citation>
    <scope>NUCLEOTIDE SEQUENCE [LARGE SCALE GENOMIC DNA]</scope>
    <source>
        <strain evidence="3">Teg-2019</strain>
        <tissue evidence="3">Adductor muscle</tissue>
    </source>
</reference>
<proteinExistence type="predicted"/>
<dbReference type="SUPFAM" id="SSF47823">
    <property type="entry name" value="lambda integrase-like, N-terminal domain"/>
    <property type="match status" value="1"/>
</dbReference>
<accession>A0ABQ9FJ92</accession>
<dbReference type="InterPro" id="IPR010998">
    <property type="entry name" value="Integrase_recombinase_N"/>
</dbReference>
<keyword evidence="4" id="KW-1185">Reference proteome</keyword>
<comment type="caution">
    <text evidence="3">The sequence shown here is derived from an EMBL/GenBank/DDBJ whole genome shotgun (WGS) entry which is preliminary data.</text>
</comment>
<evidence type="ECO:0000313" key="3">
    <source>
        <dbReference type="EMBL" id="KAJ8317354.1"/>
    </source>
</evidence>
<name>A0ABQ9FJ92_TEGGR</name>
<feature type="chain" id="PRO_5046810904" evidence="2">
    <location>
        <begin position="20"/>
        <end position="186"/>
    </location>
</feature>
<dbReference type="Gene3D" id="1.10.150.130">
    <property type="match status" value="1"/>
</dbReference>
<gene>
    <name evidence="3" type="ORF">KUTeg_005258</name>
</gene>
<feature type="non-terminal residue" evidence="3">
    <location>
        <position position="186"/>
    </location>
</feature>
<dbReference type="Proteomes" id="UP001217089">
    <property type="component" value="Unassembled WGS sequence"/>
</dbReference>
<evidence type="ECO:0000313" key="4">
    <source>
        <dbReference type="Proteomes" id="UP001217089"/>
    </source>
</evidence>
<evidence type="ECO:0000256" key="1">
    <source>
        <dbReference type="ARBA" id="ARBA00023125"/>
    </source>
</evidence>
<evidence type="ECO:0000256" key="2">
    <source>
        <dbReference type="SAM" id="SignalP"/>
    </source>
</evidence>
<sequence>MNTSATMFWTVVFPWTVSCIDFIRKCNSFFFGFKRWENFITGHGHCALPAEPIYVSLHLKHLINQGSSNHPVQNAVYSIKWAHNVNGLPDPTSNSFVSSLLKASKRVSSHKIIKKDPVSTETLIICDIRYDELTCLLYVDVQVKHDYLILNISKSKTDQFRHGHEVLISNGNTVACPYEMYLRYIR</sequence>
<organism evidence="3 4">
    <name type="scientific">Tegillarca granosa</name>
    <name type="common">Malaysian cockle</name>
    <name type="synonym">Anadara granosa</name>
    <dbReference type="NCBI Taxonomy" id="220873"/>
    <lineage>
        <taxon>Eukaryota</taxon>
        <taxon>Metazoa</taxon>
        <taxon>Spiralia</taxon>
        <taxon>Lophotrochozoa</taxon>
        <taxon>Mollusca</taxon>
        <taxon>Bivalvia</taxon>
        <taxon>Autobranchia</taxon>
        <taxon>Pteriomorphia</taxon>
        <taxon>Arcoida</taxon>
        <taxon>Arcoidea</taxon>
        <taxon>Arcidae</taxon>
        <taxon>Tegillarca</taxon>
    </lineage>
</organism>
<protein>
    <submittedName>
        <fullName evidence="3">Uncharacterized protein</fullName>
    </submittedName>
</protein>
<keyword evidence="1" id="KW-0238">DNA-binding</keyword>